<proteinExistence type="predicted"/>
<keyword evidence="2" id="KW-0812">Transmembrane</keyword>
<accession>A0A0F8A6A5</accession>
<evidence type="ECO:0000256" key="2">
    <source>
        <dbReference type="SAM" id="Phobius"/>
    </source>
</evidence>
<feature type="transmembrane region" description="Helical" evidence="2">
    <location>
        <begin position="184"/>
        <end position="204"/>
    </location>
</feature>
<organism evidence="3 4">
    <name type="scientific">Hirsutella minnesotensis 3608</name>
    <dbReference type="NCBI Taxonomy" id="1043627"/>
    <lineage>
        <taxon>Eukaryota</taxon>
        <taxon>Fungi</taxon>
        <taxon>Dikarya</taxon>
        <taxon>Ascomycota</taxon>
        <taxon>Pezizomycotina</taxon>
        <taxon>Sordariomycetes</taxon>
        <taxon>Hypocreomycetidae</taxon>
        <taxon>Hypocreales</taxon>
        <taxon>Ophiocordycipitaceae</taxon>
        <taxon>Hirsutella</taxon>
    </lineage>
</organism>
<evidence type="ECO:0000313" key="4">
    <source>
        <dbReference type="Proteomes" id="UP000054481"/>
    </source>
</evidence>
<keyword evidence="2" id="KW-0472">Membrane</keyword>
<sequence length="254" mass="27366">MALSEPPPARFDSVIASCSCPLKLTDYTRPALVISLFPLSNLFSPRLASPAAMLSFSLPLPPSAPTGKQRAMASTVVSSSKSHCVAPGPSLDSPSHSPTRPADETAIDSFAMALTVSPNSLNSAVKMVYRCLVDPSPHLDYGRPFIRSLGHHSFHVQNNVLGVPLRWGFFSPGPSRLQAMEACLFANLLATVLLILLILVVCACRGESRAFLLRCAAVIPVACVSTYVEARRYRDLVPPSWKRPVIRKGDKGDV</sequence>
<feature type="transmembrane region" description="Helical" evidence="2">
    <location>
        <begin position="211"/>
        <end position="228"/>
    </location>
</feature>
<feature type="region of interest" description="Disordered" evidence="1">
    <location>
        <begin position="81"/>
        <end position="102"/>
    </location>
</feature>
<reference evidence="3 4" key="1">
    <citation type="journal article" date="2014" name="Genome Biol. Evol.">
        <title>Comparative genomics and transcriptomics analyses reveal divergent lifestyle features of nematode endoparasitic fungus Hirsutella minnesotensis.</title>
        <authorList>
            <person name="Lai Y."/>
            <person name="Liu K."/>
            <person name="Zhang X."/>
            <person name="Zhang X."/>
            <person name="Li K."/>
            <person name="Wang N."/>
            <person name="Shu C."/>
            <person name="Wu Y."/>
            <person name="Wang C."/>
            <person name="Bushley K.E."/>
            <person name="Xiang M."/>
            <person name="Liu X."/>
        </authorList>
    </citation>
    <scope>NUCLEOTIDE SEQUENCE [LARGE SCALE GENOMIC DNA]</scope>
    <source>
        <strain evidence="3 4">3608</strain>
    </source>
</reference>
<gene>
    <name evidence="3" type="ORF">HIM_04075</name>
</gene>
<dbReference type="Proteomes" id="UP000054481">
    <property type="component" value="Unassembled WGS sequence"/>
</dbReference>
<dbReference type="EMBL" id="KQ030510">
    <property type="protein sequence ID" value="KJZ76739.1"/>
    <property type="molecule type" value="Genomic_DNA"/>
</dbReference>
<keyword evidence="2" id="KW-1133">Transmembrane helix</keyword>
<evidence type="ECO:0000313" key="3">
    <source>
        <dbReference type="EMBL" id="KJZ76739.1"/>
    </source>
</evidence>
<dbReference type="OrthoDB" id="5096049at2759"/>
<name>A0A0F8A6A5_9HYPO</name>
<keyword evidence="4" id="KW-1185">Reference proteome</keyword>
<evidence type="ECO:0000256" key="1">
    <source>
        <dbReference type="SAM" id="MobiDB-lite"/>
    </source>
</evidence>
<protein>
    <submittedName>
        <fullName evidence="3">Uncharacterized protein</fullName>
    </submittedName>
</protein>
<dbReference type="AlphaFoldDB" id="A0A0F8A6A5"/>